<dbReference type="InterPro" id="IPR002781">
    <property type="entry name" value="TM_pro_TauE-like"/>
</dbReference>
<dbReference type="PANTHER" id="PTHR30269">
    <property type="entry name" value="TRANSMEMBRANE PROTEIN YFCA"/>
    <property type="match status" value="1"/>
</dbReference>
<dbReference type="Pfam" id="PF01925">
    <property type="entry name" value="TauE"/>
    <property type="match status" value="1"/>
</dbReference>
<proteinExistence type="inferred from homology"/>
<evidence type="ECO:0000256" key="2">
    <source>
        <dbReference type="ARBA" id="ARBA00009142"/>
    </source>
</evidence>
<organism evidence="9 10">
    <name type="scientific">Elstera litoralis</name>
    <dbReference type="NCBI Taxonomy" id="552518"/>
    <lineage>
        <taxon>Bacteria</taxon>
        <taxon>Pseudomonadati</taxon>
        <taxon>Pseudomonadota</taxon>
        <taxon>Alphaproteobacteria</taxon>
        <taxon>Rhodospirillales</taxon>
        <taxon>Rhodospirillaceae</taxon>
        <taxon>Elstera</taxon>
    </lineage>
</organism>
<keyword evidence="4 8" id="KW-1003">Cell membrane</keyword>
<evidence type="ECO:0000256" key="5">
    <source>
        <dbReference type="ARBA" id="ARBA00022692"/>
    </source>
</evidence>
<dbReference type="RefSeq" id="WP_045776772.1">
    <property type="nucleotide sequence ID" value="NZ_LAJY01000483.1"/>
</dbReference>
<accession>A0A0F3IQ75</accession>
<evidence type="ECO:0000256" key="6">
    <source>
        <dbReference type="ARBA" id="ARBA00022989"/>
    </source>
</evidence>
<gene>
    <name evidence="9" type="ORF">VZ95_16130</name>
</gene>
<keyword evidence="10" id="KW-1185">Reference proteome</keyword>
<dbReference type="Proteomes" id="UP000033774">
    <property type="component" value="Unassembled WGS sequence"/>
</dbReference>
<keyword evidence="7 8" id="KW-0472">Membrane</keyword>
<evidence type="ECO:0000256" key="8">
    <source>
        <dbReference type="RuleBase" id="RU363041"/>
    </source>
</evidence>
<evidence type="ECO:0000313" key="9">
    <source>
        <dbReference type="EMBL" id="KJV08693.1"/>
    </source>
</evidence>
<dbReference type="PANTHER" id="PTHR30269:SF0">
    <property type="entry name" value="MEMBRANE TRANSPORTER PROTEIN YFCA-RELATED"/>
    <property type="match status" value="1"/>
</dbReference>
<evidence type="ECO:0000313" key="10">
    <source>
        <dbReference type="Proteomes" id="UP000033774"/>
    </source>
</evidence>
<dbReference type="GO" id="GO:0005886">
    <property type="term" value="C:plasma membrane"/>
    <property type="evidence" value="ECO:0007669"/>
    <property type="project" value="UniProtKB-SubCell"/>
</dbReference>
<evidence type="ECO:0000256" key="7">
    <source>
        <dbReference type="ARBA" id="ARBA00023136"/>
    </source>
</evidence>
<dbReference type="AlphaFoldDB" id="A0A0F3IQ75"/>
<dbReference type="InterPro" id="IPR052017">
    <property type="entry name" value="TSUP"/>
</dbReference>
<evidence type="ECO:0000256" key="3">
    <source>
        <dbReference type="ARBA" id="ARBA00022448"/>
    </source>
</evidence>
<name>A0A0F3IQ75_9PROT</name>
<feature type="transmembrane region" description="Helical" evidence="8">
    <location>
        <begin position="103"/>
        <end position="122"/>
    </location>
</feature>
<feature type="transmembrane region" description="Helical" evidence="8">
    <location>
        <begin position="34"/>
        <end position="56"/>
    </location>
</feature>
<comment type="subcellular location">
    <subcellularLocation>
        <location evidence="1 8">Cell membrane</location>
        <topology evidence="1 8">Multi-pass membrane protein</topology>
    </subcellularLocation>
</comment>
<protein>
    <recommendedName>
        <fullName evidence="8">Probable membrane transporter protein</fullName>
    </recommendedName>
</protein>
<feature type="transmembrane region" description="Helical" evidence="8">
    <location>
        <begin position="150"/>
        <end position="175"/>
    </location>
</feature>
<comment type="caution">
    <text evidence="9">The sequence shown here is derived from an EMBL/GenBank/DDBJ whole genome shotgun (WGS) entry which is preliminary data.</text>
</comment>
<keyword evidence="5 8" id="KW-0812">Transmembrane</keyword>
<keyword evidence="3" id="KW-0813">Transport</keyword>
<evidence type="ECO:0000256" key="4">
    <source>
        <dbReference type="ARBA" id="ARBA00022475"/>
    </source>
</evidence>
<feature type="transmembrane region" description="Helical" evidence="8">
    <location>
        <begin position="77"/>
        <end position="97"/>
    </location>
</feature>
<feature type="transmembrane region" description="Helical" evidence="8">
    <location>
        <begin position="240"/>
        <end position="258"/>
    </location>
</feature>
<dbReference type="EMBL" id="LAJY01000483">
    <property type="protein sequence ID" value="KJV08693.1"/>
    <property type="molecule type" value="Genomic_DNA"/>
</dbReference>
<sequence>MDALSLAQIALLALAGLTAGAVNAIAGGGTFFTFSALIATGVPPIIANATSSVAITPGNITGALAYHREIRKHGPRFIGLILVSLAGGLLGAALVLLVDNQQFRALVPWFLGFATLLFTLGPKIQAWTRKIRAREQADPSVRPNRLWGRVFQFFVATYGGFFGAGMGIVMLAGLAITEGEDHHVLTALKNLLAMVIQLVALVMFIAGGLVSWPHCLAIAVTAMIGGWLGGSIARRLPAKIVRLFVIGVGATLTVVFAVR</sequence>
<feature type="transmembrane region" description="Helical" evidence="8">
    <location>
        <begin position="195"/>
        <end position="228"/>
    </location>
</feature>
<comment type="similarity">
    <text evidence="2 8">Belongs to the 4-toluene sulfonate uptake permease (TSUP) (TC 2.A.102) family.</text>
</comment>
<reference evidence="9 10" key="1">
    <citation type="submission" date="2015-03" db="EMBL/GenBank/DDBJ databases">
        <title>Draft genome sequence of Elstera litoralis.</title>
        <authorList>
            <person name="Rahalkar M.C."/>
            <person name="Dhakephalkar P.K."/>
            <person name="Pore S.D."/>
            <person name="Arora P."/>
            <person name="Kapse N.G."/>
            <person name="Pandit P.S."/>
        </authorList>
    </citation>
    <scope>NUCLEOTIDE SEQUENCE [LARGE SCALE GENOMIC DNA]</scope>
    <source>
        <strain evidence="9 10">Dia-1</strain>
    </source>
</reference>
<evidence type="ECO:0000256" key="1">
    <source>
        <dbReference type="ARBA" id="ARBA00004651"/>
    </source>
</evidence>
<keyword evidence="6 8" id="KW-1133">Transmembrane helix</keyword>